<evidence type="ECO:0000256" key="1">
    <source>
        <dbReference type="ARBA" id="ARBA00022723"/>
    </source>
</evidence>
<dbReference type="InterPro" id="IPR002694">
    <property type="entry name" value="Znf_CHC2"/>
</dbReference>
<comment type="caution">
    <text evidence="5">The sequence shown here is derived from an EMBL/GenBank/DDBJ whole genome shotgun (WGS) entry which is preliminary data.</text>
</comment>
<accession>A0A318UI19</accession>
<sequence length="293" mass="33271">MSNLTCEQARLIPIVEYLNNLGFKAQNTRGHNHWYISPFRDEKHASFKVNSLRNIWYDFGEGCGGNIIDLGTRLHQCSVADLLQMLAGSTYTPVMIPVDRAAIEKQEEESKVKIISTSDLADHRLLAYLKSRGINLAIAKQYCKQADFTIYQKKYLAVAFANRSGGYELRSSGIKVSSSPKDFTLIDNGSKNLKSTEGYTDFLSLLTMHPKDHTDFNYLILNSVNMLSRTFEIMGEHKNIFTYYDQNKAGRKATDLVMNTFKNAVDASVFYPKHEDVNDYWVAQLSRGKPTSF</sequence>
<dbReference type="Gene3D" id="3.90.580.10">
    <property type="entry name" value="Zinc finger, CHC2-type domain"/>
    <property type="match status" value="1"/>
</dbReference>
<evidence type="ECO:0000256" key="2">
    <source>
        <dbReference type="ARBA" id="ARBA00022771"/>
    </source>
</evidence>
<dbReference type="GO" id="GO:0005737">
    <property type="term" value="C:cytoplasm"/>
    <property type="evidence" value="ECO:0007669"/>
    <property type="project" value="TreeGrafter"/>
</dbReference>
<dbReference type="EMBL" id="QKLU01000002">
    <property type="protein sequence ID" value="PYF76116.1"/>
    <property type="molecule type" value="Genomic_DNA"/>
</dbReference>
<proteinExistence type="predicted"/>
<dbReference type="PANTHER" id="PTHR30313">
    <property type="entry name" value="DNA PRIMASE"/>
    <property type="match status" value="1"/>
</dbReference>
<dbReference type="Pfam" id="PF13155">
    <property type="entry name" value="Toprim_2"/>
    <property type="match status" value="1"/>
</dbReference>
<feature type="domain" description="Zinc finger CHC2-type" evidence="4">
    <location>
        <begin position="28"/>
        <end position="88"/>
    </location>
</feature>
<dbReference type="AlphaFoldDB" id="A0A318UI19"/>
<evidence type="ECO:0000313" key="6">
    <source>
        <dbReference type="Proteomes" id="UP000248198"/>
    </source>
</evidence>
<dbReference type="Gene3D" id="3.40.1360.10">
    <property type="match status" value="1"/>
</dbReference>
<dbReference type="Pfam" id="PF01807">
    <property type="entry name" value="Zn_ribbon_DnaG"/>
    <property type="match status" value="1"/>
</dbReference>
<keyword evidence="3" id="KW-0862">Zinc</keyword>
<dbReference type="InterPro" id="IPR050219">
    <property type="entry name" value="DnaG_primase"/>
</dbReference>
<protein>
    <submittedName>
        <fullName evidence="5">CHC2-type zinc finger protein</fullName>
    </submittedName>
</protein>
<dbReference type="Proteomes" id="UP000248198">
    <property type="component" value="Unassembled WGS sequence"/>
</dbReference>
<dbReference type="InterPro" id="IPR036977">
    <property type="entry name" value="DNA_primase_Znf_CHC2"/>
</dbReference>
<dbReference type="GO" id="GO:0003677">
    <property type="term" value="F:DNA binding"/>
    <property type="evidence" value="ECO:0007669"/>
    <property type="project" value="InterPro"/>
</dbReference>
<evidence type="ECO:0000256" key="3">
    <source>
        <dbReference type="ARBA" id="ARBA00022833"/>
    </source>
</evidence>
<reference evidence="5 6" key="1">
    <citation type="submission" date="2018-06" db="EMBL/GenBank/DDBJ databases">
        <title>Genomic Encyclopedia of Archaeal and Bacterial Type Strains, Phase II (KMG-II): from individual species to whole genera.</title>
        <authorList>
            <person name="Goeker M."/>
        </authorList>
    </citation>
    <scope>NUCLEOTIDE SEQUENCE [LARGE SCALE GENOMIC DNA]</scope>
    <source>
        <strain evidence="5 6">DSM 27372</strain>
    </source>
</reference>
<name>A0A318UI19_9SPHI</name>
<dbReference type="PANTHER" id="PTHR30313:SF2">
    <property type="entry name" value="DNA PRIMASE"/>
    <property type="match status" value="1"/>
</dbReference>
<dbReference type="OrthoDB" id="8536512at2"/>
<keyword evidence="1" id="KW-0479">Metal-binding</keyword>
<evidence type="ECO:0000313" key="5">
    <source>
        <dbReference type="EMBL" id="PYF76116.1"/>
    </source>
</evidence>
<dbReference type="SUPFAM" id="SSF56731">
    <property type="entry name" value="DNA primase core"/>
    <property type="match status" value="1"/>
</dbReference>
<keyword evidence="6" id="KW-1185">Reference proteome</keyword>
<organism evidence="5 6">
    <name type="scientific">Pedobacter nutrimenti</name>
    <dbReference type="NCBI Taxonomy" id="1241337"/>
    <lineage>
        <taxon>Bacteria</taxon>
        <taxon>Pseudomonadati</taxon>
        <taxon>Bacteroidota</taxon>
        <taxon>Sphingobacteriia</taxon>
        <taxon>Sphingobacteriales</taxon>
        <taxon>Sphingobacteriaceae</taxon>
        <taxon>Pedobacter</taxon>
    </lineage>
</organism>
<dbReference type="GO" id="GO:0008270">
    <property type="term" value="F:zinc ion binding"/>
    <property type="evidence" value="ECO:0007669"/>
    <property type="project" value="UniProtKB-KW"/>
</dbReference>
<dbReference type="RefSeq" id="WP_110829057.1">
    <property type="nucleotide sequence ID" value="NZ_QKLU01000002.1"/>
</dbReference>
<dbReference type="SUPFAM" id="SSF57783">
    <property type="entry name" value="Zinc beta-ribbon"/>
    <property type="match status" value="1"/>
</dbReference>
<keyword evidence="2" id="KW-0863">Zinc-finger</keyword>
<evidence type="ECO:0000259" key="4">
    <source>
        <dbReference type="Pfam" id="PF01807"/>
    </source>
</evidence>
<dbReference type="GO" id="GO:0006269">
    <property type="term" value="P:DNA replication, synthesis of primer"/>
    <property type="evidence" value="ECO:0007669"/>
    <property type="project" value="TreeGrafter"/>
</dbReference>
<gene>
    <name evidence="5" type="ORF">B0O44_102672</name>
</gene>
<dbReference type="GO" id="GO:0003899">
    <property type="term" value="F:DNA-directed RNA polymerase activity"/>
    <property type="evidence" value="ECO:0007669"/>
    <property type="project" value="InterPro"/>
</dbReference>